<keyword evidence="10" id="KW-1185">Reference proteome</keyword>
<dbReference type="PANTHER" id="PTHR43047">
    <property type="entry name" value="TWO-COMPONENT HISTIDINE PROTEIN KINASE"/>
    <property type="match status" value="1"/>
</dbReference>
<dbReference type="GO" id="GO:0005524">
    <property type="term" value="F:ATP binding"/>
    <property type="evidence" value="ECO:0007669"/>
    <property type="project" value="UniProtKB-KW"/>
</dbReference>
<dbReference type="EMBL" id="LYPC01000023">
    <property type="protein sequence ID" value="OCT13309.1"/>
    <property type="molecule type" value="Genomic_DNA"/>
</dbReference>
<dbReference type="Proteomes" id="UP000093309">
    <property type="component" value="Unassembled WGS sequence"/>
</dbReference>
<comment type="catalytic activity">
    <reaction evidence="1">
        <text>ATP + protein L-histidine = ADP + protein N-phospho-L-histidine.</text>
        <dbReference type="EC" id="2.7.13.3"/>
    </reaction>
</comment>
<dbReference type="EC" id="2.7.13.3" evidence="2"/>
<evidence type="ECO:0000313" key="9">
    <source>
        <dbReference type="EMBL" id="OCT13309.1"/>
    </source>
</evidence>
<keyword evidence="6" id="KW-0067">ATP-binding</keyword>
<accession>A0A1C0ZYX9</accession>
<keyword evidence="7" id="KW-0902">Two-component regulatory system</keyword>
<dbReference type="InterPro" id="IPR004358">
    <property type="entry name" value="Sig_transdc_His_kin-like_C"/>
</dbReference>
<dbReference type="PRINTS" id="PR00344">
    <property type="entry name" value="BCTRLSENSOR"/>
</dbReference>
<dbReference type="InterPro" id="IPR003594">
    <property type="entry name" value="HATPase_dom"/>
</dbReference>
<evidence type="ECO:0000256" key="3">
    <source>
        <dbReference type="ARBA" id="ARBA00022679"/>
    </source>
</evidence>
<dbReference type="GO" id="GO:0000160">
    <property type="term" value="P:phosphorelay signal transduction system"/>
    <property type="evidence" value="ECO:0007669"/>
    <property type="project" value="UniProtKB-KW"/>
</dbReference>
<dbReference type="InterPro" id="IPR036890">
    <property type="entry name" value="HATPase_C_sf"/>
</dbReference>
<evidence type="ECO:0000256" key="2">
    <source>
        <dbReference type="ARBA" id="ARBA00012438"/>
    </source>
</evidence>
<dbReference type="PROSITE" id="PS50109">
    <property type="entry name" value="HIS_KIN"/>
    <property type="match status" value="1"/>
</dbReference>
<organism evidence="9 10">
    <name type="scientific">Paenibacillus pectinilyticus</name>
    <dbReference type="NCBI Taxonomy" id="512399"/>
    <lineage>
        <taxon>Bacteria</taxon>
        <taxon>Bacillati</taxon>
        <taxon>Bacillota</taxon>
        <taxon>Bacilli</taxon>
        <taxon>Bacillales</taxon>
        <taxon>Paenibacillaceae</taxon>
        <taxon>Paenibacillus</taxon>
    </lineage>
</organism>
<dbReference type="InterPro" id="IPR005467">
    <property type="entry name" value="His_kinase_dom"/>
</dbReference>
<evidence type="ECO:0000259" key="8">
    <source>
        <dbReference type="PROSITE" id="PS50109"/>
    </source>
</evidence>
<keyword evidence="3" id="KW-0808">Transferase</keyword>
<evidence type="ECO:0000256" key="6">
    <source>
        <dbReference type="ARBA" id="ARBA00022840"/>
    </source>
</evidence>
<dbReference type="AlphaFoldDB" id="A0A1C0ZYX9"/>
<dbReference type="GO" id="GO:0004673">
    <property type="term" value="F:protein histidine kinase activity"/>
    <property type="evidence" value="ECO:0007669"/>
    <property type="project" value="UniProtKB-EC"/>
</dbReference>
<evidence type="ECO:0000256" key="4">
    <source>
        <dbReference type="ARBA" id="ARBA00022741"/>
    </source>
</evidence>
<dbReference type="Pfam" id="PF02518">
    <property type="entry name" value="HATPase_c"/>
    <property type="match status" value="1"/>
</dbReference>
<name>A0A1C0ZYX9_9BACL</name>
<keyword evidence="4" id="KW-0547">Nucleotide-binding</keyword>
<protein>
    <recommendedName>
        <fullName evidence="2">histidine kinase</fullName>
        <ecNumber evidence="2">2.7.13.3</ecNumber>
    </recommendedName>
</protein>
<dbReference type="Gene3D" id="3.30.565.10">
    <property type="entry name" value="Histidine kinase-like ATPase, C-terminal domain"/>
    <property type="match status" value="1"/>
</dbReference>
<dbReference type="STRING" id="512399.A8709_03370"/>
<proteinExistence type="predicted"/>
<reference evidence="10" key="1">
    <citation type="submission" date="2016-05" db="EMBL/GenBank/DDBJ databases">
        <title>Paenibacillus oryzae. sp. nov., isolated from the rice root.</title>
        <authorList>
            <person name="Zhang J."/>
            <person name="Zhang X."/>
        </authorList>
    </citation>
    <scope>NUCLEOTIDE SEQUENCE [LARGE SCALE GENOMIC DNA]</scope>
    <source>
        <strain evidence="10">KCTC13222</strain>
    </source>
</reference>
<evidence type="ECO:0000313" key="10">
    <source>
        <dbReference type="Proteomes" id="UP000093309"/>
    </source>
</evidence>
<comment type="caution">
    <text evidence="9">The sequence shown here is derived from an EMBL/GenBank/DDBJ whole genome shotgun (WGS) entry which is preliminary data.</text>
</comment>
<dbReference type="SUPFAM" id="SSF55874">
    <property type="entry name" value="ATPase domain of HSP90 chaperone/DNA topoisomerase II/histidine kinase"/>
    <property type="match status" value="1"/>
</dbReference>
<keyword evidence="5" id="KW-0418">Kinase</keyword>
<evidence type="ECO:0000256" key="1">
    <source>
        <dbReference type="ARBA" id="ARBA00000085"/>
    </source>
</evidence>
<feature type="domain" description="Histidine kinase" evidence="8">
    <location>
        <begin position="1"/>
        <end position="132"/>
    </location>
</feature>
<dbReference type="SMART" id="SM00387">
    <property type="entry name" value="HATPase_c"/>
    <property type="match status" value="1"/>
</dbReference>
<sequence length="132" mass="14312">MVEGKPILLQMDISETMPLVMADEKRLVQILYNLVHNALKYTEKGIISVSAETKDAHVIIHVSDTGVGMDDETQSRAFLPYEQGAYGISAGRGIGLGLSIYRHLVDLHGGTLTVHSELGKGSILASPIRIND</sequence>
<evidence type="ECO:0000256" key="7">
    <source>
        <dbReference type="ARBA" id="ARBA00023012"/>
    </source>
</evidence>
<gene>
    <name evidence="9" type="ORF">A8709_03370</name>
</gene>
<evidence type="ECO:0000256" key="5">
    <source>
        <dbReference type="ARBA" id="ARBA00022777"/>
    </source>
</evidence>